<accession>A0ABT8JPR5</accession>
<keyword evidence="2" id="KW-1185">Reference proteome</keyword>
<dbReference type="EMBL" id="JAROCC010000001">
    <property type="protein sequence ID" value="MDN4606179.1"/>
    <property type="molecule type" value="Genomic_DNA"/>
</dbReference>
<comment type="caution">
    <text evidence="1">The sequence shown here is derived from an EMBL/GenBank/DDBJ whole genome shotgun (WGS) entry which is preliminary data.</text>
</comment>
<dbReference type="Proteomes" id="UP001175097">
    <property type="component" value="Unassembled WGS sequence"/>
</dbReference>
<gene>
    <name evidence="1" type="ORF">P5G49_01635</name>
</gene>
<dbReference type="RefSeq" id="WP_301241720.1">
    <property type="nucleotide sequence ID" value="NZ_JAROCC010000001.1"/>
</dbReference>
<evidence type="ECO:0000313" key="2">
    <source>
        <dbReference type="Proteomes" id="UP001175097"/>
    </source>
</evidence>
<name>A0ABT8JPR5_9BACL</name>
<reference evidence="1" key="1">
    <citation type="submission" date="2023-03" db="EMBL/GenBank/DDBJ databases">
        <title>MT1 and MT2 Draft Genomes of Novel Species.</title>
        <authorList>
            <person name="Venkateswaran K."/>
        </authorList>
    </citation>
    <scope>NUCLEOTIDE SEQUENCE</scope>
    <source>
        <strain evidence="1">F6_3S_P_2</strain>
    </source>
</reference>
<proteinExistence type="predicted"/>
<organism evidence="1 2">
    <name type="scientific">Sporosarcina highlanderae</name>
    <dbReference type="NCBI Taxonomy" id="3035916"/>
    <lineage>
        <taxon>Bacteria</taxon>
        <taxon>Bacillati</taxon>
        <taxon>Bacillota</taxon>
        <taxon>Bacilli</taxon>
        <taxon>Bacillales</taxon>
        <taxon>Caryophanaceae</taxon>
        <taxon>Sporosarcina</taxon>
    </lineage>
</organism>
<protein>
    <submittedName>
        <fullName evidence="1">Uncharacterized protein</fullName>
    </submittedName>
</protein>
<sequence>MSSKEKFDIFLQFAKDSNAINIIPLLMGSVGLEIVTKKKLGCK</sequence>
<evidence type="ECO:0000313" key="1">
    <source>
        <dbReference type="EMBL" id="MDN4606179.1"/>
    </source>
</evidence>